<gene>
    <name evidence="7" type="primary">lysY</name>
    <name evidence="9" type="ORF">DRJ31_06635</name>
</gene>
<feature type="binding site" evidence="7">
    <location>
        <position position="319"/>
    </location>
    <ligand>
        <name>NADP(+)</name>
        <dbReference type="ChEBI" id="CHEBI:58349"/>
    </ligand>
</feature>
<protein>
    <recommendedName>
        <fullName evidence="7">Putative [LysW]-L-2-aminoadipate/[LysW]-L-glutamate phosphate reductase</fullName>
        <ecNumber evidence="7">1.2.1.103</ecNumber>
        <ecNumber evidence="7">1.2.1.106</ecNumber>
    </recommendedName>
</protein>
<keyword evidence="4 7" id="KW-0521">NADP</keyword>
<dbReference type="GO" id="GO:0051287">
    <property type="term" value="F:NAD binding"/>
    <property type="evidence" value="ECO:0007669"/>
    <property type="project" value="InterPro"/>
</dbReference>
<dbReference type="UniPathway" id="UPA00033">
    <property type="reaction ID" value="UER00037"/>
</dbReference>
<evidence type="ECO:0000256" key="7">
    <source>
        <dbReference type="HAMAP-Rule" id="MF_02083"/>
    </source>
</evidence>
<dbReference type="GO" id="GO:0070401">
    <property type="term" value="F:NADP+ binding"/>
    <property type="evidence" value="ECO:0007669"/>
    <property type="project" value="InterPro"/>
</dbReference>
<organism evidence="9 10">
    <name type="scientific">Thermoproteota archaeon</name>
    <dbReference type="NCBI Taxonomy" id="2056631"/>
    <lineage>
        <taxon>Archaea</taxon>
        <taxon>Thermoproteota</taxon>
    </lineage>
</organism>
<comment type="pathway">
    <text evidence="7">Amino-acid biosynthesis; L-lysine biosynthesis via AAA pathway; L-lysine from L-alpha-aminoadipate (Thermus route): step 3/5.</text>
</comment>
<keyword evidence="1 7" id="KW-0963">Cytoplasm</keyword>
<evidence type="ECO:0000313" key="9">
    <source>
        <dbReference type="EMBL" id="RLE48692.1"/>
    </source>
</evidence>
<comment type="pathway">
    <text evidence="7">Amino-acid biosynthesis; L-arginine biosynthesis.</text>
</comment>
<dbReference type="EC" id="1.2.1.103" evidence="7"/>
<feature type="domain" description="Semialdehyde dehydrogenase NAD-binding" evidence="8">
    <location>
        <begin position="4"/>
        <end position="143"/>
    </location>
</feature>
<dbReference type="PANTHER" id="PTHR32338:SF11">
    <property type="entry name" value="[LYSW]-L-2-AMINOADIPATE_[LYSW]-L-GLUTAMATE PHOSPHATE REDUCTASE-RELATED"/>
    <property type="match status" value="1"/>
</dbReference>
<dbReference type="InterPro" id="IPR036291">
    <property type="entry name" value="NAD(P)-bd_dom_sf"/>
</dbReference>
<evidence type="ECO:0000256" key="1">
    <source>
        <dbReference type="ARBA" id="ARBA00022490"/>
    </source>
</evidence>
<comment type="caution">
    <text evidence="7">Lacks conserved residue(s) required for the propagation of feature annotation.</text>
</comment>
<dbReference type="InterPro" id="IPR000706">
    <property type="entry name" value="AGPR_type-1"/>
</dbReference>
<comment type="similarity">
    <text evidence="7">Belongs to the NAGSA dehydrogenase family. Type 1 subfamily. LysY sub-subfamily.</text>
</comment>
<comment type="catalytic activity">
    <reaction evidence="7">
        <text>[amino-group carrier protein]-C-terminal-gamma-(L-glutamyl-5-semialdehyde)-L-glutamate + phosphate + NADP(+) = [amino-group carrier protein]-C-terminal-gamma-(5-phospho-L-glutamyl)-L-glutamate + NADPH + H(+)</text>
        <dbReference type="Rhea" id="RHEA:52668"/>
        <dbReference type="Rhea" id="RHEA-COMP:13313"/>
        <dbReference type="Rhea" id="RHEA-COMP:13327"/>
        <dbReference type="ChEBI" id="CHEBI:15378"/>
        <dbReference type="ChEBI" id="CHEBI:43474"/>
        <dbReference type="ChEBI" id="CHEBI:57783"/>
        <dbReference type="ChEBI" id="CHEBI:58349"/>
        <dbReference type="ChEBI" id="CHEBI:136717"/>
        <dbReference type="ChEBI" id="CHEBI:136761"/>
        <dbReference type="EC" id="1.2.1.106"/>
    </reaction>
</comment>
<dbReference type="InterPro" id="IPR000534">
    <property type="entry name" value="Semialdehyde_DH_NAD-bd"/>
</dbReference>
<comment type="caution">
    <text evidence="9">The sequence shown here is derived from an EMBL/GenBank/DDBJ whole genome shotgun (WGS) entry which is preliminary data.</text>
</comment>
<reference evidence="9 10" key="1">
    <citation type="submission" date="2018-06" db="EMBL/GenBank/DDBJ databases">
        <title>Extensive metabolic versatility and redundancy in microbially diverse, dynamic hydrothermal sediments.</title>
        <authorList>
            <person name="Dombrowski N."/>
            <person name="Teske A."/>
            <person name="Baker B.J."/>
        </authorList>
    </citation>
    <scope>NUCLEOTIDE SEQUENCE [LARGE SCALE GENOMIC DNA]</scope>
    <source>
        <strain evidence="9">B66_G16</strain>
    </source>
</reference>
<dbReference type="InterPro" id="IPR058924">
    <property type="entry name" value="AGPR_dimerisation_dom"/>
</dbReference>
<evidence type="ECO:0000256" key="3">
    <source>
        <dbReference type="ARBA" id="ARBA00022605"/>
    </source>
</evidence>
<dbReference type="AlphaFoldDB" id="A0A497ENP4"/>
<dbReference type="Pfam" id="PF01118">
    <property type="entry name" value="Semialdhyde_dh"/>
    <property type="match status" value="1"/>
</dbReference>
<evidence type="ECO:0000256" key="4">
    <source>
        <dbReference type="ARBA" id="ARBA00022857"/>
    </source>
</evidence>
<comment type="subcellular location">
    <subcellularLocation>
        <location evidence="7">Cytoplasm</location>
    </subcellularLocation>
</comment>
<keyword evidence="3 7" id="KW-0028">Amino-acid biosynthesis</keyword>
<dbReference type="EMBL" id="QMQV01000062">
    <property type="protein sequence ID" value="RLE48692.1"/>
    <property type="molecule type" value="Genomic_DNA"/>
</dbReference>
<dbReference type="GO" id="GO:0003942">
    <property type="term" value="F:N-acetyl-gamma-glutamyl-phosphate reductase activity"/>
    <property type="evidence" value="ECO:0007669"/>
    <property type="project" value="InterPro"/>
</dbReference>
<dbReference type="Proteomes" id="UP000278475">
    <property type="component" value="Unassembled WGS sequence"/>
</dbReference>
<sequence>MTARIGIVGASGYTGGELLRILLFHKGVEVTVATSREHKGDFVYRVHPHLRKLTNLKFSEPNIDELTKKCDLVFLAVPHGTSVQITPKLLEVGIKVVDLSADYRLKDKNEYSKWYGWEHPQPELLEKSVYGLPELHREEIRKAQLVANPGCIAEAAILSMAPVFKAKIVDSEHVVVDAKVSSSGAGLSVSLASHHPEHSNLVRAYKPVMHRHTAEIEQELGFLMGKRPRVALTPHAIEMVRGILTTGHCFLTKDVTVQDLWKMYREMYQNEPFVRIVKEHKGLHLLPDTKNVIGSNFCDVGFEIDPHAGRVVVFGALDNLVKGASGQAVQNMNIMLGFDEKEGLEFPGVRPV</sequence>
<name>A0A497ENP4_9CREN</name>
<dbReference type="GO" id="GO:0005737">
    <property type="term" value="C:cytoplasm"/>
    <property type="evidence" value="ECO:0007669"/>
    <property type="project" value="UniProtKB-SubCell"/>
</dbReference>
<proteinExistence type="inferred from homology"/>
<dbReference type="Gene3D" id="3.30.360.10">
    <property type="entry name" value="Dihydrodipicolinate Reductase, domain 2"/>
    <property type="match status" value="1"/>
</dbReference>
<evidence type="ECO:0000259" key="8">
    <source>
        <dbReference type="SMART" id="SM00859"/>
    </source>
</evidence>
<dbReference type="SMART" id="SM00859">
    <property type="entry name" value="Semialdhyde_dh"/>
    <property type="match status" value="1"/>
</dbReference>
<dbReference type="InterPro" id="IPR037535">
    <property type="entry name" value="LysY"/>
</dbReference>
<dbReference type="GO" id="GO:0042450">
    <property type="term" value="P:L-arginine biosynthetic process via ornithine"/>
    <property type="evidence" value="ECO:0007669"/>
    <property type="project" value="UniProtKB-UniRule"/>
</dbReference>
<feature type="binding site" evidence="7">
    <location>
        <begin position="11"/>
        <end position="14"/>
    </location>
    <ligand>
        <name>NADP(+)</name>
        <dbReference type="ChEBI" id="CHEBI:58349"/>
    </ligand>
</feature>
<dbReference type="Gene3D" id="3.40.50.720">
    <property type="entry name" value="NAD(P)-binding Rossmann-like Domain"/>
    <property type="match status" value="1"/>
</dbReference>
<evidence type="ECO:0000256" key="2">
    <source>
        <dbReference type="ARBA" id="ARBA00022571"/>
    </source>
</evidence>
<dbReference type="CDD" id="cd23939">
    <property type="entry name" value="AGPR_1_C_LysY"/>
    <property type="match status" value="1"/>
</dbReference>
<evidence type="ECO:0000313" key="10">
    <source>
        <dbReference type="Proteomes" id="UP000278475"/>
    </source>
</evidence>
<dbReference type="CDD" id="cd17895">
    <property type="entry name" value="AGPR_1_N"/>
    <property type="match status" value="1"/>
</dbReference>
<keyword evidence="6 7" id="KW-0457">Lysine biosynthesis</keyword>
<dbReference type="GO" id="GO:0043870">
    <property type="term" value="F:N-acetyl-gamma-aminoadipyl-phosphate reductase activity"/>
    <property type="evidence" value="ECO:0007669"/>
    <property type="project" value="RHEA"/>
</dbReference>
<evidence type="ECO:0000256" key="5">
    <source>
        <dbReference type="ARBA" id="ARBA00023002"/>
    </source>
</evidence>
<comment type="catalytic activity">
    <reaction evidence="7">
        <text>[amino-group carrier protein]-C-terminal-N-(1-carboxy-5-oxopentan-1-yl)-L-glutamine + phosphate + NADP(+) = [amino-group carrier protein]-C-terminal-N-(1-carboxy-5-phosphooxy-5-oxopentan-1-yl)-L-glutamine + NADPH + H(+)</text>
        <dbReference type="Rhea" id="RHEA:41948"/>
        <dbReference type="Rhea" id="RHEA-COMP:9712"/>
        <dbReference type="Rhea" id="RHEA-COMP:9714"/>
        <dbReference type="ChEBI" id="CHEBI:15378"/>
        <dbReference type="ChEBI" id="CHEBI:43474"/>
        <dbReference type="ChEBI" id="CHEBI:57783"/>
        <dbReference type="ChEBI" id="CHEBI:58349"/>
        <dbReference type="ChEBI" id="CHEBI:78499"/>
        <dbReference type="ChEBI" id="CHEBI:78501"/>
        <dbReference type="EC" id="1.2.1.103"/>
    </reaction>
</comment>
<dbReference type="SUPFAM" id="SSF51735">
    <property type="entry name" value="NAD(P)-binding Rossmann-fold domains"/>
    <property type="match status" value="1"/>
</dbReference>
<dbReference type="NCBIfam" id="TIGR01850">
    <property type="entry name" value="argC"/>
    <property type="match status" value="1"/>
</dbReference>
<feature type="active site" evidence="7">
    <location>
        <position position="151"/>
    </location>
</feature>
<dbReference type="GO" id="GO:0019878">
    <property type="term" value="P:lysine biosynthetic process via aminoadipic acid"/>
    <property type="evidence" value="ECO:0007669"/>
    <property type="project" value="UniProtKB-UniRule"/>
</dbReference>
<comment type="function">
    <text evidence="7">Involved in both the arginine and lysine biosynthetic pathways.</text>
</comment>
<accession>A0A497ENP4</accession>
<dbReference type="Pfam" id="PF22698">
    <property type="entry name" value="Semialdhyde_dhC_1"/>
    <property type="match status" value="1"/>
</dbReference>
<keyword evidence="2 7" id="KW-0055">Arginine biosynthesis</keyword>
<dbReference type="InterPro" id="IPR050085">
    <property type="entry name" value="AGPR"/>
</dbReference>
<evidence type="ECO:0000256" key="6">
    <source>
        <dbReference type="ARBA" id="ARBA00023154"/>
    </source>
</evidence>
<dbReference type="SUPFAM" id="SSF55347">
    <property type="entry name" value="Glyceraldehyde-3-phosphate dehydrogenase-like, C-terminal domain"/>
    <property type="match status" value="1"/>
</dbReference>
<dbReference type="HAMAP" id="MF_02083">
    <property type="entry name" value="LysY"/>
    <property type="match status" value="1"/>
</dbReference>
<keyword evidence="5 7" id="KW-0560">Oxidoreductase</keyword>
<dbReference type="UniPathway" id="UPA00068"/>
<dbReference type="PANTHER" id="PTHR32338">
    <property type="entry name" value="N-ACETYL-GAMMA-GLUTAMYL-PHOSPHATE REDUCTASE, CHLOROPLASTIC-RELATED-RELATED"/>
    <property type="match status" value="1"/>
</dbReference>
<dbReference type="HAMAP" id="MF_00150">
    <property type="entry name" value="ArgC_type1"/>
    <property type="match status" value="1"/>
</dbReference>
<dbReference type="EC" id="1.2.1.106" evidence="7"/>